<keyword evidence="2" id="KW-1185">Reference proteome</keyword>
<proteinExistence type="predicted"/>
<accession>A0A7X1E3K5</accession>
<name>A0A7X1E3K5_9BACT</name>
<dbReference type="AlphaFoldDB" id="A0A7X1E3K5"/>
<evidence type="ECO:0000313" key="2">
    <source>
        <dbReference type="Proteomes" id="UP000525652"/>
    </source>
</evidence>
<evidence type="ECO:0000313" key="1">
    <source>
        <dbReference type="EMBL" id="MBC2601595.1"/>
    </source>
</evidence>
<organism evidence="1 2">
    <name type="scientific">Puniceicoccus vermicola</name>
    <dbReference type="NCBI Taxonomy" id="388746"/>
    <lineage>
        <taxon>Bacteria</taxon>
        <taxon>Pseudomonadati</taxon>
        <taxon>Verrucomicrobiota</taxon>
        <taxon>Opitutia</taxon>
        <taxon>Puniceicoccales</taxon>
        <taxon>Puniceicoccaceae</taxon>
        <taxon>Puniceicoccus</taxon>
    </lineage>
</organism>
<dbReference type="RefSeq" id="WP_185692318.1">
    <property type="nucleotide sequence ID" value="NZ_JACHVA010000053.1"/>
</dbReference>
<dbReference type="Proteomes" id="UP000525652">
    <property type="component" value="Unassembled WGS sequence"/>
</dbReference>
<gene>
    <name evidence="1" type="ORF">H5P30_07375</name>
</gene>
<protein>
    <submittedName>
        <fullName evidence="1">Uncharacterized protein</fullName>
    </submittedName>
</protein>
<sequence length="88" mass="9770">MSEELFSEKDRESLIGWMEQRGGNREQAEFAARQLMKRAAIMAEKEGIAPIEAMGKLLQKVADAERLVAENMGADFVGDSPNSPENRS</sequence>
<comment type="caution">
    <text evidence="1">The sequence shown here is derived from an EMBL/GenBank/DDBJ whole genome shotgun (WGS) entry which is preliminary data.</text>
</comment>
<dbReference type="EMBL" id="JACHVA010000053">
    <property type="protein sequence ID" value="MBC2601595.1"/>
    <property type="molecule type" value="Genomic_DNA"/>
</dbReference>
<reference evidence="1 2" key="1">
    <citation type="submission" date="2020-07" db="EMBL/GenBank/DDBJ databases">
        <authorList>
            <person name="Feng X."/>
        </authorList>
    </citation>
    <scope>NUCLEOTIDE SEQUENCE [LARGE SCALE GENOMIC DNA]</scope>
    <source>
        <strain evidence="1 2">JCM14086</strain>
    </source>
</reference>